<organism evidence="1 2">
    <name type="scientific">Bacteriovorax stolpii</name>
    <name type="common">Bdellovibrio stolpii</name>
    <dbReference type="NCBI Taxonomy" id="960"/>
    <lineage>
        <taxon>Bacteria</taxon>
        <taxon>Pseudomonadati</taxon>
        <taxon>Bdellovibrionota</taxon>
        <taxon>Bacteriovoracia</taxon>
        <taxon>Bacteriovoracales</taxon>
        <taxon>Bacteriovoracaceae</taxon>
        <taxon>Bacteriovorax</taxon>
    </lineage>
</organism>
<name>A0A2K9NX23_BACTC</name>
<proteinExistence type="predicted"/>
<protein>
    <submittedName>
        <fullName evidence="1">Uncharacterized protein</fullName>
    </submittedName>
</protein>
<dbReference type="OrthoDB" id="5290937at2"/>
<keyword evidence="2" id="KW-1185">Reference proteome</keyword>
<dbReference type="EMBL" id="CP025704">
    <property type="protein sequence ID" value="AUO00069.1"/>
    <property type="molecule type" value="Genomic_DNA"/>
</dbReference>
<gene>
    <name evidence="1" type="ORF">C0V70_18550</name>
</gene>
<sequence length="260" mass="30100">MKRSFNLILCLALGLLLSACSSTKKATIDYTGMGELKNTDYIDHLASAGGDYLSYDEVKTIKLLPVSQEYLEDVYERLVSNNQMILNLSEKPKFYIIQHKSPFLFSLPRSQFFFSSALIERYLKSEELFVAAFAAEIVRSQRYIYEKQFLLPLGFYSTEKMIQLTRLKNETKIQVNEWAYFILKRAGYDASAYLNWIQIQNRNTLDFALFLGDPIGISKEEHLFKNFMSKQGVLGVEKRFNEANSSKAFYKLLNNIVSRK</sequence>
<dbReference type="KEGG" id="bsto:C0V70_18550"/>
<dbReference type="PROSITE" id="PS51257">
    <property type="entry name" value="PROKAR_LIPOPROTEIN"/>
    <property type="match status" value="1"/>
</dbReference>
<accession>A0A2K9NX23</accession>
<evidence type="ECO:0000313" key="1">
    <source>
        <dbReference type="EMBL" id="AUO00069.1"/>
    </source>
</evidence>
<reference evidence="1 2" key="1">
    <citation type="submission" date="2018-01" db="EMBL/GenBank/DDBJ databases">
        <title>Complete genome sequence of Bacteriovorax stolpii DSM12778.</title>
        <authorList>
            <person name="Tang B."/>
            <person name="Chang J."/>
        </authorList>
    </citation>
    <scope>NUCLEOTIDE SEQUENCE [LARGE SCALE GENOMIC DNA]</scope>
    <source>
        <strain evidence="1 2">DSM 12778</strain>
    </source>
</reference>
<dbReference type="Proteomes" id="UP000235584">
    <property type="component" value="Chromosome"/>
</dbReference>
<dbReference type="RefSeq" id="WP_102245356.1">
    <property type="nucleotide sequence ID" value="NZ_CP025704.1"/>
</dbReference>
<dbReference type="AlphaFoldDB" id="A0A2K9NX23"/>
<evidence type="ECO:0000313" key="2">
    <source>
        <dbReference type="Proteomes" id="UP000235584"/>
    </source>
</evidence>